<evidence type="ECO:0000313" key="3">
    <source>
        <dbReference type="Proteomes" id="UP000034196"/>
    </source>
</evidence>
<evidence type="ECO:0000313" key="2">
    <source>
        <dbReference type="EMBL" id="OIJ65159.1"/>
    </source>
</evidence>
<evidence type="ECO:0000256" key="1">
    <source>
        <dbReference type="SAM" id="MobiDB-lite"/>
    </source>
</evidence>
<dbReference type="STRING" id="1428628.WN71_025470"/>
<organism evidence="2 3">
    <name type="scientific">Streptomyces mangrovisoli</name>
    <dbReference type="NCBI Taxonomy" id="1428628"/>
    <lineage>
        <taxon>Bacteria</taxon>
        <taxon>Bacillati</taxon>
        <taxon>Actinomycetota</taxon>
        <taxon>Actinomycetes</taxon>
        <taxon>Kitasatosporales</taxon>
        <taxon>Streptomycetaceae</taxon>
        <taxon>Streptomyces</taxon>
    </lineage>
</organism>
<reference evidence="2" key="1">
    <citation type="submission" date="2016-10" db="EMBL/GenBank/DDBJ databases">
        <title>Genome sequence of Streptomyces mangrovisoli MUSC 149.</title>
        <authorList>
            <person name="Lee L.-H."/>
            <person name="Ser H.-L."/>
        </authorList>
    </citation>
    <scope>NUCLEOTIDE SEQUENCE [LARGE SCALE GENOMIC DNA]</scope>
    <source>
        <strain evidence="2">MUSC 149</strain>
    </source>
</reference>
<dbReference type="RefSeq" id="WP_046590114.1">
    <property type="nucleotide sequence ID" value="NZ_LAVA02000064.1"/>
</dbReference>
<dbReference type="AlphaFoldDB" id="A0A1J4NRZ8"/>
<feature type="region of interest" description="Disordered" evidence="1">
    <location>
        <begin position="1"/>
        <end position="37"/>
    </location>
</feature>
<sequence length="171" mass="18723">MGYVERPRRIVGANGGPAGPASAPGSGRRLIGGQDQVRQPERAIAPGPRTVPHTLYRSRSRRLLDAVRTLDAGLDDQACRALAEWVREEYRSDHGDVPLGFVARCYLGPPYVDHQLNLFHVIVRHFAPAEPMPDPFSAARMLARSGGYAYIEVYGDGLILPVLEDGTVVRP</sequence>
<comment type="caution">
    <text evidence="2">The sequence shown here is derived from an EMBL/GenBank/DDBJ whole genome shotgun (WGS) entry which is preliminary data.</text>
</comment>
<protein>
    <submittedName>
        <fullName evidence="2">Uncharacterized protein</fullName>
    </submittedName>
</protein>
<name>A0A1J4NRZ8_9ACTN</name>
<gene>
    <name evidence="2" type="ORF">WN71_025470</name>
</gene>
<keyword evidence="3" id="KW-1185">Reference proteome</keyword>
<accession>A0A1J4NRZ8</accession>
<dbReference type="OrthoDB" id="2082773at2"/>
<proteinExistence type="predicted"/>
<dbReference type="EMBL" id="LAVA02000064">
    <property type="protein sequence ID" value="OIJ65159.1"/>
    <property type="molecule type" value="Genomic_DNA"/>
</dbReference>
<dbReference type="Proteomes" id="UP000034196">
    <property type="component" value="Unassembled WGS sequence"/>
</dbReference>